<organism evidence="1 2">
    <name type="scientific">Adiantum capillus-veneris</name>
    <name type="common">Maidenhair fern</name>
    <dbReference type="NCBI Taxonomy" id="13818"/>
    <lineage>
        <taxon>Eukaryota</taxon>
        <taxon>Viridiplantae</taxon>
        <taxon>Streptophyta</taxon>
        <taxon>Embryophyta</taxon>
        <taxon>Tracheophyta</taxon>
        <taxon>Polypodiopsida</taxon>
        <taxon>Polypodiidae</taxon>
        <taxon>Polypodiales</taxon>
        <taxon>Pteridineae</taxon>
        <taxon>Pteridaceae</taxon>
        <taxon>Vittarioideae</taxon>
        <taxon>Adiantum</taxon>
    </lineage>
</organism>
<dbReference type="EMBL" id="JABFUD020000018">
    <property type="protein sequence ID" value="KAI5066427.1"/>
    <property type="molecule type" value="Genomic_DNA"/>
</dbReference>
<reference evidence="1" key="1">
    <citation type="submission" date="2021-01" db="EMBL/GenBank/DDBJ databases">
        <title>Adiantum capillus-veneris genome.</title>
        <authorList>
            <person name="Fang Y."/>
            <person name="Liao Q."/>
        </authorList>
    </citation>
    <scope>NUCLEOTIDE SEQUENCE</scope>
    <source>
        <strain evidence="1">H3</strain>
        <tissue evidence="1">Leaf</tissue>
    </source>
</reference>
<dbReference type="Proteomes" id="UP000886520">
    <property type="component" value="Chromosome 18"/>
</dbReference>
<keyword evidence="2" id="KW-1185">Reference proteome</keyword>
<proteinExistence type="predicted"/>
<evidence type="ECO:0000313" key="2">
    <source>
        <dbReference type="Proteomes" id="UP000886520"/>
    </source>
</evidence>
<evidence type="ECO:0000313" key="1">
    <source>
        <dbReference type="EMBL" id="KAI5066427.1"/>
    </source>
</evidence>
<accession>A0A9D4ZA62</accession>
<comment type="caution">
    <text evidence="1">The sequence shown here is derived from an EMBL/GenBank/DDBJ whole genome shotgun (WGS) entry which is preliminary data.</text>
</comment>
<dbReference type="AlphaFoldDB" id="A0A9D4ZA62"/>
<name>A0A9D4ZA62_ADICA</name>
<gene>
    <name evidence="1" type="ORF">GOP47_0019051</name>
</gene>
<protein>
    <submittedName>
        <fullName evidence="1">Uncharacterized protein</fullName>
    </submittedName>
</protein>
<sequence>MHTTRPEVWATAHNFDRQVQEHITRILSLFWHLRSSLHQQNNLFSSIAKDKLVQVKLHDSMALPLLILNENPFVCGAELVFHSG</sequence>